<dbReference type="Pfam" id="PF03323">
    <property type="entry name" value="GerA"/>
    <property type="match status" value="1"/>
</dbReference>
<dbReference type="InterPro" id="IPR004995">
    <property type="entry name" value="Spore_Ger"/>
</dbReference>
<reference evidence="4 5" key="1">
    <citation type="submission" date="2018-11" db="EMBL/GenBank/DDBJ databases">
        <title>Genome sequencing of Paenibacillus sp. KCOM 3021 (= ChDC PVNT-B20).</title>
        <authorList>
            <person name="Kook J.-K."/>
            <person name="Park S.-N."/>
            <person name="Lim Y.K."/>
        </authorList>
    </citation>
    <scope>NUCLEOTIDE SEQUENCE [LARGE SCALE GENOMIC DNA]</scope>
    <source>
        <strain evidence="4 5">KCOM 3021</strain>
    </source>
</reference>
<evidence type="ECO:0000256" key="1">
    <source>
        <dbReference type="ARBA" id="ARBA00005278"/>
    </source>
</evidence>
<evidence type="ECO:0000256" key="2">
    <source>
        <dbReference type="ARBA" id="ARBA00023136"/>
    </source>
</evidence>
<dbReference type="GO" id="GO:0016020">
    <property type="term" value="C:membrane"/>
    <property type="evidence" value="ECO:0007669"/>
    <property type="project" value="InterPro"/>
</dbReference>
<organism evidence="4 5">
    <name type="scientific">Paenibacillus oralis</name>
    <dbReference type="NCBI Taxonomy" id="2490856"/>
    <lineage>
        <taxon>Bacteria</taxon>
        <taxon>Bacillati</taxon>
        <taxon>Bacillota</taxon>
        <taxon>Bacilli</taxon>
        <taxon>Bacillales</taxon>
        <taxon>Paenibacillaceae</taxon>
        <taxon>Paenibacillus</taxon>
    </lineage>
</organism>
<feature type="transmembrane region" description="Helical" evidence="3">
    <location>
        <begin position="349"/>
        <end position="366"/>
    </location>
</feature>
<dbReference type="AlphaFoldDB" id="A0A3P3UFQ6"/>
<keyword evidence="3" id="KW-1133">Transmembrane helix</keyword>
<comment type="caution">
    <text evidence="4">The sequence shown here is derived from an EMBL/GenBank/DDBJ whole genome shotgun (WGS) entry which is preliminary data.</text>
</comment>
<dbReference type="Proteomes" id="UP000267017">
    <property type="component" value="Unassembled WGS sequence"/>
</dbReference>
<evidence type="ECO:0000313" key="5">
    <source>
        <dbReference type="Proteomes" id="UP000267017"/>
    </source>
</evidence>
<gene>
    <name evidence="4" type="ORF">EHV15_33365</name>
</gene>
<proteinExistence type="inferred from homology"/>
<evidence type="ECO:0000256" key="3">
    <source>
        <dbReference type="SAM" id="Phobius"/>
    </source>
</evidence>
<feature type="transmembrane region" description="Helical" evidence="3">
    <location>
        <begin position="405"/>
        <end position="424"/>
    </location>
</feature>
<sequence>MSRKLKRFLRSKEIRAQLKSNDSVRMSTSIDKNLAFIRDELRNRQDLRIRKFFFGNSGKGALLFLDGMIDESVLNEYVLKPLMTLKEETDSTSTEDIYNSVISVATINKESELSSTISALYEGKSLILFNGEATAIIVDARSSKGRQISEPTVEGSLRGSHEGFIESLQTNLALIKKIIKNKNLHIESIQIGEKSKTAVSIIYMYGVADHTKVEVIRNKLSQIKVDAVLDSGFIEQWLENRPLSLFPTVYRTEKPDIAAAKLFEGKIAIMVDGSPGVLLVPVLLKEFFETADDYYARPLFSSLNRILRYLGTVTSCVLPALYIAVANFSDELIPTNLLVTFTGEREGRPFPLSIEMLLIIILFEWIRESGIRMPRNIGQALSIVGTLVIGEAAVSAGLIGASTVIIIAAAGITSFITPALLELVSILRLLFLIGTSIFGLYGLFIMLIALFITLGDTHSFGSHYMKPIMPIRRRGWKDFLVRFPFVSLLKKSRI</sequence>
<feature type="transmembrane region" description="Helical" evidence="3">
    <location>
        <begin position="378"/>
        <end position="399"/>
    </location>
</feature>
<dbReference type="GO" id="GO:0009847">
    <property type="term" value="P:spore germination"/>
    <property type="evidence" value="ECO:0007669"/>
    <property type="project" value="InterPro"/>
</dbReference>
<keyword evidence="2 3" id="KW-0472">Membrane</keyword>
<comment type="similarity">
    <text evidence="1">Belongs to the GerABKA family.</text>
</comment>
<feature type="transmembrane region" description="Helical" evidence="3">
    <location>
        <begin position="429"/>
        <end position="452"/>
    </location>
</feature>
<dbReference type="PANTHER" id="PTHR22550">
    <property type="entry name" value="SPORE GERMINATION PROTEIN"/>
    <property type="match status" value="1"/>
</dbReference>
<accession>A0A3P3UFQ6</accession>
<dbReference type="PANTHER" id="PTHR22550:SF5">
    <property type="entry name" value="LEUCINE ZIPPER PROTEIN 4"/>
    <property type="match status" value="1"/>
</dbReference>
<protein>
    <submittedName>
        <fullName evidence="4">Spore germination protein</fullName>
    </submittedName>
</protein>
<evidence type="ECO:0000313" key="4">
    <source>
        <dbReference type="EMBL" id="RRJ67273.1"/>
    </source>
</evidence>
<dbReference type="EMBL" id="RRCN01000001">
    <property type="protein sequence ID" value="RRJ67273.1"/>
    <property type="molecule type" value="Genomic_DNA"/>
</dbReference>
<dbReference type="PIRSF" id="PIRSF005690">
    <property type="entry name" value="GerBA"/>
    <property type="match status" value="1"/>
</dbReference>
<dbReference type="OrthoDB" id="9772630at2"/>
<keyword evidence="5" id="KW-1185">Reference proteome</keyword>
<name>A0A3P3UFQ6_9BACL</name>
<dbReference type="InterPro" id="IPR050768">
    <property type="entry name" value="UPF0353/GerABKA_families"/>
</dbReference>
<feature type="transmembrane region" description="Helical" evidence="3">
    <location>
        <begin position="306"/>
        <end position="329"/>
    </location>
</feature>
<keyword evidence="3" id="KW-0812">Transmembrane</keyword>
<dbReference type="RefSeq" id="WP_128635052.1">
    <property type="nucleotide sequence ID" value="NZ_RRCN01000001.1"/>
</dbReference>